<name>A0ABQ2CQF7_9GAMM</name>
<dbReference type="PANTHER" id="PTHR32063:SF10">
    <property type="entry name" value="EFFLUX PUMP MEMBRANE TRANSPORTER"/>
    <property type="match status" value="1"/>
</dbReference>
<feature type="transmembrane region" description="Helical" evidence="9">
    <location>
        <begin position="540"/>
        <end position="558"/>
    </location>
</feature>
<comment type="similarity">
    <text evidence="2 9">Belongs to the resistance-nodulation-cell division (RND) (TC 2.A.6) family.</text>
</comment>
<keyword evidence="4" id="KW-1003">Cell membrane</keyword>
<dbReference type="Pfam" id="PF00873">
    <property type="entry name" value="ACR_tran"/>
    <property type="match status" value="1"/>
</dbReference>
<dbReference type="InterPro" id="IPR004764">
    <property type="entry name" value="MdtF-like"/>
</dbReference>
<dbReference type="Gene3D" id="3.30.2090.10">
    <property type="entry name" value="Multidrug efflux transporter AcrB TolC docking domain, DN and DC subdomains"/>
    <property type="match status" value="2"/>
</dbReference>
<dbReference type="SUPFAM" id="SSF82714">
    <property type="entry name" value="Multidrug efflux transporter AcrB TolC docking domain, DN and DC subdomains"/>
    <property type="match status" value="2"/>
</dbReference>
<keyword evidence="11" id="KW-1185">Reference proteome</keyword>
<dbReference type="Proteomes" id="UP000633263">
    <property type="component" value="Unassembled WGS sequence"/>
</dbReference>
<comment type="caution">
    <text evidence="10">The sequence shown here is derived from an EMBL/GenBank/DDBJ whole genome shotgun (WGS) entry which is preliminary data.</text>
</comment>
<feature type="transmembrane region" description="Helical" evidence="9">
    <location>
        <begin position="868"/>
        <end position="887"/>
    </location>
</feature>
<sequence>MPQFFINRPNFAFVVAIFICLAGLLALPNLPVAQYPNVAPPQIMIYATYPGASATILNENVTSLIEEELNGAKGLLYYESTSSSNGMAEISVTFEPGTDPDLAQVDVQNRLKRAEARLPQAVLAQGLQVEQASTNFLLIYALSYKEGDKDPVGLADYAARNINNEIRRIPGVGRVQMFSSERAMRVWVDPSQLVGYGLSIEDVNRAIAAQNVQVPAGSFGEQPSTSEQELTATLIVQGTLETVEEFENIVLRANPDGSTVRLGDVARVEMGREEYRFSSRLNGRPAAAAAVQLTSDANAIATAEAVKQRLDELSQLFPPDMEVSIPYDTSIFVDAAIQKVVMTLVEAIVLVFLVMFLFLQNLRYTLIPTLVVPVCLLGTFAVMSVLGFSINMMTMFGMVLAIGILVDDAIVVVENVERIMAEEGLSPLEATRKAMKQITGAIVGITLVLSAVFFPLAFMGGSVGVIYEQFSLSLAVSILFSGFLALSMTPALCVTLLKPVPKGHKDEKRGFFGWFNRRFAGLTGGYKRTTGGLVSRSGRFMLVYLVIVAALAFTFLRLPEAFLPAEDQGYLIVDVQLPPGATIPRAEKTVEAMEEHFLSRPSVAGIVSIMGFSFSGMGQNAALAFPTFKDWSERDAEESVAAESQRANQSLASVADGTIFAVQPPSIEGLGTSGGFALRLQDRGGLGREAMIAARDELLQKANSSPVIAYAMMEGLEDAPQLRLHVDRDKAQALGVGFEAISATLSSAFGSAFINEFTNFGRMQKVIVQGDAEQRMTPEDVGKLYVPNRQGEQVPLSAFVETEWEHGPVQFVRYNGYPAFKISGDSAPGYSSGAAMEEIERIVSELPRGVGYEWTGLSYQEKVAGSQAPMLLALALIVVFLLLVALYESWAIPLSVILIVPIGALGAVLAVTLLGMPNDVYFKVGLITIIGLAAKNAILIVEFAKDLHAEGRSLRDAAVEAARLRFRPIIMTSLAFMLGVLPLAIASGAGAASQRAIGTGVIGGMLSATLLGVLFVPVFFVWVLSRRRRQRE</sequence>
<keyword evidence="5 9" id="KW-0997">Cell inner membrane</keyword>
<dbReference type="SUPFAM" id="SSF82866">
    <property type="entry name" value="Multidrug efflux transporter AcrB transmembrane domain"/>
    <property type="match status" value="2"/>
</dbReference>
<evidence type="ECO:0000256" key="1">
    <source>
        <dbReference type="ARBA" id="ARBA00004429"/>
    </source>
</evidence>
<gene>
    <name evidence="10" type="ORF">GCM10009083_14600</name>
</gene>
<feature type="transmembrane region" description="Helical" evidence="9">
    <location>
        <begin position="366"/>
        <end position="390"/>
    </location>
</feature>
<feature type="transmembrane region" description="Helical" evidence="9">
    <location>
        <begin position="437"/>
        <end position="458"/>
    </location>
</feature>
<protein>
    <recommendedName>
        <fullName evidence="9">Efflux pump membrane transporter</fullName>
    </recommendedName>
</protein>
<dbReference type="EMBL" id="BMNN01000002">
    <property type="protein sequence ID" value="GGI98989.1"/>
    <property type="molecule type" value="Genomic_DNA"/>
</dbReference>
<evidence type="ECO:0000256" key="8">
    <source>
        <dbReference type="ARBA" id="ARBA00023136"/>
    </source>
</evidence>
<feature type="transmembrane region" description="Helical" evidence="9">
    <location>
        <begin position="396"/>
        <end position="416"/>
    </location>
</feature>
<evidence type="ECO:0000256" key="7">
    <source>
        <dbReference type="ARBA" id="ARBA00022989"/>
    </source>
</evidence>
<dbReference type="InterPro" id="IPR027463">
    <property type="entry name" value="AcrB_DN_DC_subdom"/>
</dbReference>
<dbReference type="Gene3D" id="3.30.70.1320">
    <property type="entry name" value="Multidrug efflux transporter AcrB pore domain like"/>
    <property type="match status" value="1"/>
</dbReference>
<evidence type="ECO:0000313" key="11">
    <source>
        <dbReference type="Proteomes" id="UP000633263"/>
    </source>
</evidence>
<accession>A0ABQ2CQF7</accession>
<dbReference type="SUPFAM" id="SSF82693">
    <property type="entry name" value="Multidrug efflux transporter AcrB pore domain, PN1, PN2, PC1 and PC2 subdomains"/>
    <property type="match status" value="3"/>
</dbReference>
<dbReference type="InterPro" id="IPR001036">
    <property type="entry name" value="Acrflvin-R"/>
</dbReference>
<dbReference type="NCBIfam" id="NF000282">
    <property type="entry name" value="RND_permease_1"/>
    <property type="match status" value="1"/>
</dbReference>
<evidence type="ECO:0000256" key="5">
    <source>
        <dbReference type="ARBA" id="ARBA00022519"/>
    </source>
</evidence>
<keyword evidence="7 9" id="KW-1133">Transmembrane helix</keyword>
<feature type="transmembrane region" description="Helical" evidence="9">
    <location>
        <begin position="340"/>
        <end position="359"/>
    </location>
</feature>
<dbReference type="PANTHER" id="PTHR32063">
    <property type="match status" value="1"/>
</dbReference>
<feature type="transmembrane region" description="Helical" evidence="9">
    <location>
        <begin position="997"/>
        <end position="1024"/>
    </location>
</feature>
<comment type="subcellular location">
    <subcellularLocation>
        <location evidence="1 9">Cell inner membrane</location>
        <topology evidence="1 9">Multi-pass membrane protein</topology>
    </subcellularLocation>
</comment>
<dbReference type="Gene3D" id="1.20.1640.10">
    <property type="entry name" value="Multidrug efflux transporter AcrB transmembrane domain"/>
    <property type="match status" value="2"/>
</dbReference>
<evidence type="ECO:0000256" key="9">
    <source>
        <dbReference type="RuleBase" id="RU364070"/>
    </source>
</evidence>
<comment type="caution">
    <text evidence="9">Lacks conserved residue(s) required for the propagation of feature annotation.</text>
</comment>
<dbReference type="Gene3D" id="3.30.70.1440">
    <property type="entry name" value="Multidrug efflux transporter AcrB pore domain"/>
    <property type="match status" value="1"/>
</dbReference>
<proteinExistence type="inferred from homology"/>
<feature type="transmembrane region" description="Helical" evidence="9">
    <location>
        <begin position="894"/>
        <end position="914"/>
    </location>
</feature>
<dbReference type="NCBIfam" id="TIGR00915">
    <property type="entry name" value="2A0602"/>
    <property type="match status" value="1"/>
</dbReference>
<reference evidence="11" key="1">
    <citation type="journal article" date="2019" name="Int. J. Syst. Evol. Microbiol.">
        <title>The Global Catalogue of Microorganisms (GCM) 10K type strain sequencing project: providing services to taxonomists for standard genome sequencing and annotation.</title>
        <authorList>
            <consortium name="The Broad Institute Genomics Platform"/>
            <consortium name="The Broad Institute Genome Sequencing Center for Infectious Disease"/>
            <person name="Wu L."/>
            <person name="Ma J."/>
        </authorList>
    </citation>
    <scope>NUCLEOTIDE SEQUENCE [LARGE SCALE GENOMIC DNA]</scope>
    <source>
        <strain evidence="11">JCM 11590</strain>
    </source>
</reference>
<evidence type="ECO:0000313" key="10">
    <source>
        <dbReference type="EMBL" id="GGI98989.1"/>
    </source>
</evidence>
<keyword evidence="8 9" id="KW-0472">Membrane</keyword>
<organism evidence="10 11">
    <name type="scientific">Halopseudomonas pertucinogena</name>
    <dbReference type="NCBI Taxonomy" id="86175"/>
    <lineage>
        <taxon>Bacteria</taxon>
        <taxon>Pseudomonadati</taxon>
        <taxon>Pseudomonadota</taxon>
        <taxon>Gammaproteobacteria</taxon>
        <taxon>Pseudomonadales</taxon>
        <taxon>Pseudomonadaceae</taxon>
        <taxon>Halopseudomonas</taxon>
    </lineage>
</organism>
<evidence type="ECO:0000256" key="3">
    <source>
        <dbReference type="ARBA" id="ARBA00022448"/>
    </source>
</evidence>
<keyword evidence="6 9" id="KW-0812">Transmembrane</keyword>
<feature type="transmembrane region" description="Helical" evidence="9">
    <location>
        <begin position="920"/>
        <end position="943"/>
    </location>
</feature>
<evidence type="ECO:0000256" key="2">
    <source>
        <dbReference type="ARBA" id="ARBA00010942"/>
    </source>
</evidence>
<evidence type="ECO:0000256" key="6">
    <source>
        <dbReference type="ARBA" id="ARBA00022692"/>
    </source>
</evidence>
<dbReference type="Gene3D" id="3.30.70.1430">
    <property type="entry name" value="Multidrug efflux transporter AcrB pore domain"/>
    <property type="match status" value="2"/>
</dbReference>
<feature type="transmembrane region" description="Helical" evidence="9">
    <location>
        <begin position="470"/>
        <end position="497"/>
    </location>
</feature>
<dbReference type="RefSeq" id="WP_188635951.1">
    <property type="nucleotide sequence ID" value="NZ_BMNN01000002.1"/>
</dbReference>
<evidence type="ECO:0000256" key="4">
    <source>
        <dbReference type="ARBA" id="ARBA00022475"/>
    </source>
</evidence>
<dbReference type="PRINTS" id="PR00702">
    <property type="entry name" value="ACRIFLAVINRP"/>
</dbReference>
<keyword evidence="3 9" id="KW-0813">Transport</keyword>
<feature type="transmembrane region" description="Helical" evidence="9">
    <location>
        <begin position="964"/>
        <end position="985"/>
    </location>
</feature>